<keyword evidence="2" id="KW-1133">Transmembrane helix</keyword>
<feature type="transmembrane region" description="Helical" evidence="2">
    <location>
        <begin position="117"/>
        <end position="143"/>
    </location>
</feature>
<feature type="transmembrane region" description="Helical" evidence="2">
    <location>
        <begin position="12"/>
        <end position="33"/>
    </location>
</feature>
<evidence type="ECO:0000313" key="4">
    <source>
        <dbReference type="RefSeq" id="XP_016932747.3"/>
    </source>
</evidence>
<keyword evidence="3" id="KW-1185">Reference proteome</keyword>
<keyword evidence="2" id="KW-0812">Transmembrane</keyword>
<feature type="region of interest" description="Disordered" evidence="1">
    <location>
        <begin position="209"/>
        <end position="248"/>
    </location>
</feature>
<reference evidence="4" key="2">
    <citation type="submission" date="2025-08" db="UniProtKB">
        <authorList>
            <consortium name="RefSeq"/>
        </authorList>
    </citation>
    <scope>IDENTIFICATION</scope>
</reference>
<reference evidence="3" key="1">
    <citation type="submission" date="2025-05" db="UniProtKB">
        <authorList>
            <consortium name="RefSeq"/>
        </authorList>
    </citation>
    <scope>NUCLEOTIDE SEQUENCE [LARGE SCALE GENOMIC DNA]</scope>
</reference>
<proteinExistence type="predicted"/>
<name>A0AB39ZC20_DROSZ</name>
<feature type="transmembrane region" description="Helical" evidence="2">
    <location>
        <begin position="76"/>
        <end position="97"/>
    </location>
</feature>
<dbReference type="InterPro" id="IPR032145">
    <property type="entry name" value="DUF4818"/>
</dbReference>
<dbReference type="Pfam" id="PF16089">
    <property type="entry name" value="DUF4818"/>
    <property type="match status" value="1"/>
</dbReference>
<feature type="transmembrane region" description="Helical" evidence="2">
    <location>
        <begin position="45"/>
        <end position="64"/>
    </location>
</feature>
<protein>
    <submittedName>
        <fullName evidence="4">Uncharacterized protein</fullName>
    </submittedName>
</protein>
<evidence type="ECO:0000313" key="3">
    <source>
        <dbReference type="Proteomes" id="UP001652628"/>
    </source>
</evidence>
<dbReference type="AlphaFoldDB" id="A0AB39ZC20"/>
<sequence>MFISWRNSKTKMVSLTTIVATGLLQVLGISFFVAQPKDQCSPAPPIGSCIFLMAILLLFWDSDMIPRKLKKYSPRILACGDLILTIFFTEIILLIGWCGFERITHRTVMILCHGRMWCLYGLMTFTNILGAIASLGIVIEVVCPAQMKVSVAKVLSRLPIPQGTGPLFDYIQDVRTYVMGFIYFSQLTREERLLSVRAFEMQVLRSKASQMEVLDDSPGQQENQVDGEEPEDENQKPPEPEIVQEMSP</sequence>
<dbReference type="RefSeq" id="XP_016932747.3">
    <property type="nucleotide sequence ID" value="XM_017077258.4"/>
</dbReference>
<organism evidence="3 4">
    <name type="scientific">Drosophila suzukii</name>
    <name type="common">Spotted-wing drosophila fruit fly</name>
    <dbReference type="NCBI Taxonomy" id="28584"/>
    <lineage>
        <taxon>Eukaryota</taxon>
        <taxon>Metazoa</taxon>
        <taxon>Ecdysozoa</taxon>
        <taxon>Arthropoda</taxon>
        <taxon>Hexapoda</taxon>
        <taxon>Insecta</taxon>
        <taxon>Pterygota</taxon>
        <taxon>Neoptera</taxon>
        <taxon>Endopterygota</taxon>
        <taxon>Diptera</taxon>
        <taxon>Brachycera</taxon>
        <taxon>Muscomorpha</taxon>
        <taxon>Ephydroidea</taxon>
        <taxon>Drosophilidae</taxon>
        <taxon>Drosophila</taxon>
        <taxon>Sophophora</taxon>
    </lineage>
</organism>
<accession>A0AB39ZC20</accession>
<keyword evidence="2" id="KW-0472">Membrane</keyword>
<evidence type="ECO:0000256" key="1">
    <source>
        <dbReference type="SAM" id="MobiDB-lite"/>
    </source>
</evidence>
<evidence type="ECO:0000256" key="2">
    <source>
        <dbReference type="SAM" id="Phobius"/>
    </source>
</evidence>
<gene>
    <name evidence="4" type="primary">LOC108011988</name>
</gene>
<dbReference type="GeneID" id="108011988"/>
<dbReference type="Proteomes" id="UP001652628">
    <property type="component" value="Chromosome 2L"/>
</dbReference>